<accession>A0A1I4TLG8</accession>
<evidence type="ECO:0000313" key="1">
    <source>
        <dbReference type="EMBL" id="SFM77495.1"/>
    </source>
</evidence>
<gene>
    <name evidence="1" type="ORF">SAMN04488696_2328</name>
</gene>
<proteinExistence type="predicted"/>
<evidence type="ECO:0000313" key="2">
    <source>
        <dbReference type="Proteomes" id="UP000198535"/>
    </source>
</evidence>
<organism evidence="1 2">
    <name type="scientific">Methanolobus profundi</name>
    <dbReference type="NCBI Taxonomy" id="487685"/>
    <lineage>
        <taxon>Archaea</taxon>
        <taxon>Methanobacteriati</taxon>
        <taxon>Methanobacteriota</taxon>
        <taxon>Stenosarchaea group</taxon>
        <taxon>Methanomicrobia</taxon>
        <taxon>Methanosarcinales</taxon>
        <taxon>Methanosarcinaceae</taxon>
        <taxon>Methanolobus</taxon>
    </lineage>
</organism>
<keyword evidence="2" id="KW-1185">Reference proteome</keyword>
<protein>
    <submittedName>
        <fullName evidence="1">Uncharacterized protein</fullName>
    </submittedName>
</protein>
<dbReference type="STRING" id="487685.SAMN04488696_2328"/>
<dbReference type="EMBL" id="FOUJ01000005">
    <property type="protein sequence ID" value="SFM77495.1"/>
    <property type="molecule type" value="Genomic_DNA"/>
</dbReference>
<dbReference type="Proteomes" id="UP000198535">
    <property type="component" value="Unassembled WGS sequence"/>
</dbReference>
<dbReference type="AlphaFoldDB" id="A0A1I4TLG8"/>
<name>A0A1I4TLG8_9EURY</name>
<reference evidence="2" key="1">
    <citation type="submission" date="2016-10" db="EMBL/GenBank/DDBJ databases">
        <authorList>
            <person name="Varghese N."/>
            <person name="Submissions S."/>
        </authorList>
    </citation>
    <scope>NUCLEOTIDE SEQUENCE [LARGE SCALE GENOMIC DNA]</scope>
    <source>
        <strain evidence="2">Mob M</strain>
    </source>
</reference>
<sequence>MAQITHMLQTQIYCGKYIKSMFIETASIHNVVYT</sequence>